<evidence type="ECO:0000313" key="3">
    <source>
        <dbReference type="EMBL" id="TGO21033.1"/>
    </source>
</evidence>
<evidence type="ECO:0000313" key="4">
    <source>
        <dbReference type="Proteomes" id="UP000297910"/>
    </source>
</evidence>
<reference evidence="3 4" key="1">
    <citation type="submission" date="2017-12" db="EMBL/GenBank/DDBJ databases">
        <title>Comparative genomics of Botrytis spp.</title>
        <authorList>
            <person name="Valero-Jimenez C.A."/>
            <person name="Tapia P."/>
            <person name="Veloso J."/>
            <person name="Silva-Moreno E."/>
            <person name="Staats M."/>
            <person name="Valdes J.H."/>
            <person name="Van Kan J.A.L."/>
        </authorList>
    </citation>
    <scope>NUCLEOTIDE SEQUENCE [LARGE SCALE GENOMIC DNA]</scope>
    <source>
        <strain evidence="3 4">Bp0003</strain>
    </source>
</reference>
<feature type="compositionally biased region" description="Low complexity" evidence="1">
    <location>
        <begin position="357"/>
        <end position="368"/>
    </location>
</feature>
<gene>
    <name evidence="3" type="ORF">BPAE_0247g00110</name>
</gene>
<organism evidence="3 4">
    <name type="scientific">Botrytis paeoniae</name>
    <dbReference type="NCBI Taxonomy" id="278948"/>
    <lineage>
        <taxon>Eukaryota</taxon>
        <taxon>Fungi</taxon>
        <taxon>Dikarya</taxon>
        <taxon>Ascomycota</taxon>
        <taxon>Pezizomycotina</taxon>
        <taxon>Leotiomycetes</taxon>
        <taxon>Helotiales</taxon>
        <taxon>Sclerotiniaceae</taxon>
        <taxon>Botrytis</taxon>
    </lineage>
</organism>
<evidence type="ECO:0000256" key="2">
    <source>
        <dbReference type="SAM" id="SignalP"/>
    </source>
</evidence>
<feature type="compositionally biased region" description="Polar residues" evidence="1">
    <location>
        <begin position="735"/>
        <end position="761"/>
    </location>
</feature>
<keyword evidence="4" id="KW-1185">Reference proteome</keyword>
<feature type="region of interest" description="Disordered" evidence="1">
    <location>
        <begin position="710"/>
        <end position="761"/>
    </location>
</feature>
<feature type="chain" id="PRO_5021438405" evidence="2">
    <location>
        <begin position="25"/>
        <end position="761"/>
    </location>
</feature>
<dbReference type="AlphaFoldDB" id="A0A4Z1FEA1"/>
<dbReference type="Proteomes" id="UP000297910">
    <property type="component" value="Unassembled WGS sequence"/>
</dbReference>
<accession>A0A4Z1FEA1</accession>
<evidence type="ECO:0000256" key="1">
    <source>
        <dbReference type="SAM" id="MobiDB-lite"/>
    </source>
</evidence>
<keyword evidence="2" id="KW-0732">Signal</keyword>
<feature type="compositionally biased region" description="Low complexity" evidence="1">
    <location>
        <begin position="380"/>
        <end position="398"/>
    </location>
</feature>
<feature type="signal peptide" evidence="2">
    <location>
        <begin position="1"/>
        <end position="24"/>
    </location>
</feature>
<feature type="region of interest" description="Disordered" evidence="1">
    <location>
        <begin position="353"/>
        <end position="410"/>
    </location>
</feature>
<proteinExistence type="predicted"/>
<protein>
    <submittedName>
        <fullName evidence="3">Uncharacterized protein</fullName>
    </submittedName>
</protein>
<comment type="caution">
    <text evidence="3">The sequence shown here is derived from an EMBL/GenBank/DDBJ whole genome shotgun (WGS) entry which is preliminary data.</text>
</comment>
<dbReference type="EMBL" id="PQXI01000246">
    <property type="protein sequence ID" value="TGO21033.1"/>
    <property type="molecule type" value="Genomic_DNA"/>
</dbReference>
<sequence length="761" mass="80620">MKWAIISSLVLSLALPVIISPVPADPISYKKYAGGDGYSKSQVRGANLEIVSSLEERRSALDLASFSLAIHLVLLCSRLKATPGEGGKMTGFIKATCVECFTTGNEIVTTTGVETDDSILGDFLHVLTNPTEIIVDALDLYLRLDFQEVSGHFEIDIAFAVAGTYTVPIFTSESLLGMQLNDKDWIGLILETELVFTVTGPVDVITGLEVEFPDDTFIILNSFSGEFVEDNLKSIKAKSIPAKFKSGAGCFNVALRFKLKAGTSLEVFNFGFKFEAGAYIDAPLYKACITYQPDQPCTLKFTENFIIDVAVYAEAARAIDFATWAAGPTVVSTLYVAPLPSTCFISTTSTTQNSLAPSITSNPITPTPELETTSRKSTDEITSTIISSSVTNSRTSCSSDEETRSRTTPFLTNSINSKIATGSLHGYDVSAAATGIPSGASSGPSTMLFSNSTSDFISHTRPAQTYGSETKSSLVAAIKIPSSPDPDDTITSGAPLPIATTDHTFAVPIESKEHDDSTSILNDLPNIPVNSTSTYTIYSYAKEAIWCPSTMLFSLVLTKTIAVNTAISSSFSSPLRVSAILTVSDQPSPTSIALLSTVPLPAIESSQIINSHSAFGTDTPPISITDDATFIACPTPIIERIETTIIYSTIGISIAAYSPIVPQVISGSTWYVPGQSLWNPPGPTTSTVTTGGPGGPESYLGVANNTLSKETGTGTIEAGLSHDKSRRQIPGTIPETGSATGRRWTTSSTKTAMPSNSRSSG</sequence>
<name>A0A4Z1FEA1_9HELO</name>